<evidence type="ECO:0000313" key="1">
    <source>
        <dbReference type="EMBL" id="QNM07172.1"/>
    </source>
</evidence>
<accession>A0A7G9G8P0</accession>
<dbReference type="Proteomes" id="UP000515860">
    <property type="component" value="Chromosome"/>
</dbReference>
<evidence type="ECO:0000313" key="2">
    <source>
        <dbReference type="Proteomes" id="UP000515860"/>
    </source>
</evidence>
<name>A0A7G9G8P0_9FIRM</name>
<dbReference type="AlphaFoldDB" id="A0A7G9G8P0"/>
<proteinExistence type="predicted"/>
<sequence length="106" mass="12163">MWNRSISLPTRKVIEQNESGFRKEHWEFIRGIPASLKDATRQDEIVGNQSGYQASVIAEIMACNYNGGSFFVDEATGDVYDIRRTFRTDKSLMIQLTGERRERGTI</sequence>
<reference evidence="1 2" key="1">
    <citation type="submission" date="2020-08" db="EMBL/GenBank/DDBJ databases">
        <authorList>
            <person name="Liu C."/>
            <person name="Sun Q."/>
        </authorList>
    </citation>
    <scope>NUCLEOTIDE SEQUENCE [LARGE SCALE GENOMIC DNA]</scope>
    <source>
        <strain evidence="1 2">NSJ-29</strain>
    </source>
</reference>
<dbReference type="EMBL" id="CP060635">
    <property type="protein sequence ID" value="QNM07172.1"/>
    <property type="molecule type" value="Genomic_DNA"/>
</dbReference>
<organism evidence="1 2">
    <name type="scientific">Wansuia hejianensis</name>
    <dbReference type="NCBI Taxonomy" id="2763667"/>
    <lineage>
        <taxon>Bacteria</taxon>
        <taxon>Bacillati</taxon>
        <taxon>Bacillota</taxon>
        <taxon>Clostridia</taxon>
        <taxon>Lachnospirales</taxon>
        <taxon>Lachnospiraceae</taxon>
        <taxon>Wansuia</taxon>
    </lineage>
</organism>
<dbReference type="RefSeq" id="WP_249328159.1">
    <property type="nucleotide sequence ID" value="NZ_CP060635.1"/>
</dbReference>
<gene>
    <name evidence="1" type="ORF">H9Q79_09370</name>
</gene>
<keyword evidence="2" id="KW-1185">Reference proteome</keyword>
<protein>
    <submittedName>
        <fullName evidence="1">Uncharacterized protein</fullName>
    </submittedName>
</protein>
<dbReference type="KEGG" id="whj:H9Q79_09370"/>